<gene>
    <name evidence="2" type="ORF">Dsi01nite_097430</name>
</gene>
<feature type="compositionally biased region" description="Low complexity" evidence="1">
    <location>
        <begin position="56"/>
        <end position="70"/>
    </location>
</feature>
<reference evidence="2" key="1">
    <citation type="submission" date="2021-01" db="EMBL/GenBank/DDBJ databases">
        <title>Whole genome shotgun sequence of Dactylosporangium siamense NBRC 106093.</title>
        <authorList>
            <person name="Komaki H."/>
            <person name="Tamura T."/>
        </authorList>
    </citation>
    <scope>NUCLEOTIDE SEQUENCE</scope>
    <source>
        <strain evidence="2">NBRC 106093</strain>
    </source>
</reference>
<evidence type="ECO:0000313" key="2">
    <source>
        <dbReference type="EMBL" id="GIG51702.1"/>
    </source>
</evidence>
<feature type="region of interest" description="Disordered" evidence="1">
    <location>
        <begin position="159"/>
        <end position="224"/>
    </location>
</feature>
<evidence type="ECO:0000256" key="1">
    <source>
        <dbReference type="SAM" id="MobiDB-lite"/>
    </source>
</evidence>
<accession>A0A919UDQ0</accession>
<proteinExistence type="predicted"/>
<keyword evidence="3" id="KW-1185">Reference proteome</keyword>
<organism evidence="2 3">
    <name type="scientific">Dactylosporangium siamense</name>
    <dbReference type="NCBI Taxonomy" id="685454"/>
    <lineage>
        <taxon>Bacteria</taxon>
        <taxon>Bacillati</taxon>
        <taxon>Actinomycetota</taxon>
        <taxon>Actinomycetes</taxon>
        <taxon>Micromonosporales</taxon>
        <taxon>Micromonosporaceae</taxon>
        <taxon>Dactylosporangium</taxon>
    </lineage>
</organism>
<evidence type="ECO:0000313" key="3">
    <source>
        <dbReference type="Proteomes" id="UP000660611"/>
    </source>
</evidence>
<feature type="compositionally biased region" description="Basic and acidic residues" evidence="1">
    <location>
        <begin position="190"/>
        <end position="208"/>
    </location>
</feature>
<name>A0A919UDQ0_9ACTN</name>
<sequence>MTRSRLDFGAVAGECPARQEEHTMMRVRTALVLGLLLVLGPTVTGCGKPSGGNGVASAGGTPTASASANAGKGGKPDPVKDQENMLKYAQCMRDKGVDMPDPQMEGGGISMMIPEGTDKAKVEAAHEQCKQFMPNGGEPLKADPEMQERMRKFSQCMRENGVPEFPDPSEDGGIRLDGSKGGGLDPNSEAFKKAEAACKEFQPKRPGDDEGGSTSQHTETGGTA</sequence>
<dbReference type="AlphaFoldDB" id="A0A919UDQ0"/>
<feature type="region of interest" description="Disordered" evidence="1">
    <location>
        <begin position="53"/>
        <end position="81"/>
    </location>
</feature>
<feature type="compositionally biased region" description="Polar residues" evidence="1">
    <location>
        <begin position="212"/>
        <end position="224"/>
    </location>
</feature>
<comment type="caution">
    <text evidence="2">The sequence shown here is derived from an EMBL/GenBank/DDBJ whole genome shotgun (WGS) entry which is preliminary data.</text>
</comment>
<dbReference type="EMBL" id="BONQ01000160">
    <property type="protein sequence ID" value="GIG51702.1"/>
    <property type="molecule type" value="Genomic_DNA"/>
</dbReference>
<protein>
    <submittedName>
        <fullName evidence="2">Uncharacterized protein</fullName>
    </submittedName>
</protein>
<dbReference type="Proteomes" id="UP000660611">
    <property type="component" value="Unassembled WGS sequence"/>
</dbReference>